<comment type="caution">
    <text evidence="6">Lacks conserved residue(s) required for the propagation of feature annotation.</text>
</comment>
<dbReference type="EMBL" id="JAGKQH010000004">
    <property type="protein sequence ID" value="KAG6602274.1"/>
    <property type="molecule type" value="Genomic_DNA"/>
</dbReference>
<keyword evidence="10" id="KW-0808">Transferase</keyword>
<keyword evidence="11" id="KW-1185">Reference proteome</keyword>
<dbReference type="Pfam" id="PF12947">
    <property type="entry name" value="EGF_3"/>
    <property type="match status" value="1"/>
</dbReference>
<evidence type="ECO:0000256" key="2">
    <source>
        <dbReference type="ARBA" id="ARBA00022536"/>
    </source>
</evidence>
<comment type="caution">
    <text evidence="10">The sequence shown here is derived from an EMBL/GenBank/DDBJ whole genome shotgun (WGS) entry which is preliminary data.</text>
</comment>
<feature type="non-terminal residue" evidence="10">
    <location>
        <position position="1"/>
    </location>
</feature>
<dbReference type="InterPro" id="IPR000742">
    <property type="entry name" value="EGF"/>
</dbReference>
<dbReference type="Pfam" id="PF13947">
    <property type="entry name" value="GUB_WAK_bind"/>
    <property type="match status" value="1"/>
</dbReference>
<dbReference type="AlphaFoldDB" id="A0AAV6NVK8"/>
<keyword evidence="10" id="KW-0418">Kinase</keyword>
<evidence type="ECO:0000313" key="11">
    <source>
        <dbReference type="Proteomes" id="UP000685013"/>
    </source>
</evidence>
<dbReference type="GO" id="GO:0005509">
    <property type="term" value="F:calcium ion binding"/>
    <property type="evidence" value="ECO:0007669"/>
    <property type="project" value="InterPro"/>
</dbReference>
<gene>
    <name evidence="10" type="primary">WAK2</name>
    <name evidence="10" type="ORF">SDJN03_07507</name>
</gene>
<evidence type="ECO:0000256" key="4">
    <source>
        <dbReference type="ARBA" id="ARBA00022737"/>
    </source>
</evidence>
<dbReference type="GO" id="GO:0016020">
    <property type="term" value="C:membrane"/>
    <property type="evidence" value="ECO:0007669"/>
    <property type="project" value="UniProtKB-SubCell"/>
</dbReference>
<dbReference type="PANTHER" id="PTHR33491">
    <property type="entry name" value="OSJNBA0016N04.9 PROTEIN"/>
    <property type="match status" value="1"/>
</dbReference>
<name>A0AAV6NVK8_9ROSI</name>
<dbReference type="InterPro" id="IPR018097">
    <property type="entry name" value="EGF_Ca-bd_CS"/>
</dbReference>
<proteinExistence type="predicted"/>
<dbReference type="FunFam" id="2.10.25.10:FF:000038">
    <property type="entry name" value="Fibrillin 2"/>
    <property type="match status" value="1"/>
</dbReference>
<dbReference type="PROSITE" id="PS00010">
    <property type="entry name" value="ASX_HYDROXYL"/>
    <property type="match status" value="1"/>
</dbReference>
<feature type="signal peptide" evidence="8">
    <location>
        <begin position="1"/>
        <end position="25"/>
    </location>
</feature>
<evidence type="ECO:0000259" key="9">
    <source>
        <dbReference type="PROSITE" id="PS50026"/>
    </source>
</evidence>
<evidence type="ECO:0000256" key="3">
    <source>
        <dbReference type="ARBA" id="ARBA00022729"/>
    </source>
</evidence>
<keyword evidence="5" id="KW-1015">Disulfide bond</keyword>
<keyword evidence="2 6" id="KW-0245">EGF-like domain</keyword>
<feature type="chain" id="PRO_5043462191" evidence="8">
    <location>
        <begin position="26"/>
        <end position="523"/>
    </location>
</feature>
<evidence type="ECO:0000256" key="5">
    <source>
        <dbReference type="ARBA" id="ARBA00023157"/>
    </source>
</evidence>
<dbReference type="InterPro" id="IPR001881">
    <property type="entry name" value="EGF-like_Ca-bd_dom"/>
</dbReference>
<evidence type="ECO:0000256" key="7">
    <source>
        <dbReference type="SAM" id="MobiDB-lite"/>
    </source>
</evidence>
<evidence type="ECO:0000256" key="6">
    <source>
        <dbReference type="PROSITE-ProRule" id="PRU00076"/>
    </source>
</evidence>
<protein>
    <submittedName>
        <fullName evidence="10">Wall-associated receptor kinase 2</fullName>
    </submittedName>
</protein>
<evidence type="ECO:0000256" key="8">
    <source>
        <dbReference type="SAM" id="SignalP"/>
    </source>
</evidence>
<dbReference type="GO" id="GO:0030247">
    <property type="term" value="F:polysaccharide binding"/>
    <property type="evidence" value="ECO:0007669"/>
    <property type="project" value="InterPro"/>
</dbReference>
<dbReference type="InterPro" id="IPR024731">
    <property type="entry name" value="NELL2-like_EGF"/>
</dbReference>
<evidence type="ECO:0000313" key="10">
    <source>
        <dbReference type="EMBL" id="KAG6602274.1"/>
    </source>
</evidence>
<dbReference type="PROSITE" id="PS50026">
    <property type="entry name" value="EGF_3"/>
    <property type="match status" value="1"/>
</dbReference>
<accession>A0AAV6NVK8</accession>
<dbReference type="SMART" id="SM00179">
    <property type="entry name" value="EGF_CA"/>
    <property type="match status" value="1"/>
</dbReference>
<dbReference type="InterPro" id="IPR025287">
    <property type="entry name" value="WAK_GUB"/>
</dbReference>
<keyword evidence="10" id="KW-0675">Receptor</keyword>
<feature type="domain" description="EGF-like" evidence="9">
    <location>
        <begin position="285"/>
        <end position="321"/>
    </location>
</feature>
<organism evidence="10 11">
    <name type="scientific">Cucurbita argyrosperma subsp. sororia</name>
    <dbReference type="NCBI Taxonomy" id="37648"/>
    <lineage>
        <taxon>Eukaryota</taxon>
        <taxon>Viridiplantae</taxon>
        <taxon>Streptophyta</taxon>
        <taxon>Embryophyta</taxon>
        <taxon>Tracheophyta</taxon>
        <taxon>Spermatophyta</taxon>
        <taxon>Magnoliopsida</taxon>
        <taxon>eudicotyledons</taxon>
        <taxon>Gunneridae</taxon>
        <taxon>Pentapetalae</taxon>
        <taxon>rosids</taxon>
        <taxon>fabids</taxon>
        <taxon>Cucurbitales</taxon>
        <taxon>Cucurbitaceae</taxon>
        <taxon>Cucurbiteae</taxon>
        <taxon>Cucurbita</taxon>
    </lineage>
</organism>
<dbReference type="InterPro" id="IPR000152">
    <property type="entry name" value="EGF-type_Asp/Asn_hydroxyl_site"/>
</dbReference>
<comment type="subcellular location">
    <subcellularLocation>
        <location evidence="1">Membrane</location>
        <topology evidence="1">Single-pass membrane protein</topology>
    </subcellularLocation>
</comment>
<dbReference type="PROSITE" id="PS01187">
    <property type="entry name" value="EGF_CA"/>
    <property type="match status" value="1"/>
</dbReference>
<keyword evidence="3 8" id="KW-0732">Signal</keyword>
<evidence type="ECO:0000256" key="1">
    <source>
        <dbReference type="ARBA" id="ARBA00004167"/>
    </source>
</evidence>
<reference evidence="10 11" key="1">
    <citation type="journal article" date="2021" name="Hortic Res">
        <title>The domestication of Cucurbita argyrosperma as revealed by the genome of its wild relative.</title>
        <authorList>
            <person name="Barrera-Redondo J."/>
            <person name="Sanchez-de la Vega G."/>
            <person name="Aguirre-Liguori J.A."/>
            <person name="Castellanos-Morales G."/>
            <person name="Gutierrez-Guerrero Y.T."/>
            <person name="Aguirre-Dugua X."/>
            <person name="Aguirre-Planter E."/>
            <person name="Tenaillon M.I."/>
            <person name="Lira-Saade R."/>
            <person name="Eguiarte L.E."/>
        </authorList>
    </citation>
    <scope>NUCLEOTIDE SEQUENCE [LARGE SCALE GENOMIC DNA]</scope>
    <source>
        <strain evidence="10">JBR-2021</strain>
    </source>
</reference>
<sequence length="523" mass="57987">MKMKPIMAFLVMMNIAILSTPLAVAASQALPGCEERCGDVHIPYPFGIKEGCYLNQNFSITCHKTDRNGPPKAEAFLMHTNISVMNIFTNGELHVLQPIVRNCYSDRGSYLDMNDSYLSVPDMYPLSRSKNKFITIGCNHVGLILGDYLGGDFESGCISMCTKKSSVADGSCSGSGCCQLEIPKGLTNLRLAVGELLNYTEIPKLSHCGYAFIIEAERFRFLSSYIDKFEEEKVVVVLSWGIRNELKFECGSNTARISIFNGTQYGCQCLDGYEGNPYLRHGCQDVNECKYGWLNDCMHKAKCINTEGNYTCRCPKNFHGDGRKGGEGCTKNSTSSIPIIIDNPQIKMGCCISKCKPKTIKRQPRFDLNNLVQHKLAVIPQPPPLTSAAPPPLSLNNKISPYPPSPSSISSSTTTITSFSPSTSRSLIFSADYLGSSYKHNAPLLRVNSLKPNPFSSPMKPVSPVIRHFPQQPSPQRVSRSTTLKRARPSPPSPVRQKSLRKEEDLLRRRQVGGRTERNAEWL</sequence>
<dbReference type="Proteomes" id="UP000685013">
    <property type="component" value="Chromosome 4"/>
</dbReference>
<keyword evidence="4" id="KW-0677">Repeat</keyword>
<dbReference type="GO" id="GO:0016301">
    <property type="term" value="F:kinase activity"/>
    <property type="evidence" value="ECO:0007669"/>
    <property type="project" value="UniProtKB-KW"/>
</dbReference>
<feature type="region of interest" description="Disordered" evidence="7">
    <location>
        <begin position="456"/>
        <end position="523"/>
    </location>
</feature>
<dbReference type="CDD" id="cd00054">
    <property type="entry name" value="EGF_CA"/>
    <property type="match status" value="1"/>
</dbReference>